<dbReference type="SUPFAM" id="SSF55271">
    <property type="entry name" value="DNA repair protein MutS, domain I"/>
    <property type="match status" value="1"/>
</dbReference>
<comment type="similarity">
    <text evidence="1 9 10">Belongs to the DNA mismatch repair MutS family.</text>
</comment>
<dbReference type="Proteomes" id="UP000000383">
    <property type="component" value="Chromosome"/>
</dbReference>
<evidence type="ECO:0000313" key="12">
    <source>
        <dbReference type="EMBL" id="ADI30334.1"/>
    </source>
</evidence>
<dbReference type="STRING" id="666681.M301_1962"/>
<dbReference type="Gene3D" id="3.40.1170.10">
    <property type="entry name" value="DNA repair protein MutS, domain I"/>
    <property type="match status" value="1"/>
</dbReference>
<dbReference type="Gene3D" id="3.30.420.110">
    <property type="entry name" value="MutS, connector domain"/>
    <property type="match status" value="1"/>
</dbReference>
<evidence type="ECO:0000256" key="10">
    <source>
        <dbReference type="RuleBase" id="RU003756"/>
    </source>
</evidence>
<dbReference type="SUPFAM" id="SSF53150">
    <property type="entry name" value="DNA repair protein MutS, domain II"/>
    <property type="match status" value="1"/>
</dbReference>
<protein>
    <recommendedName>
        <fullName evidence="2 9">DNA mismatch repair protein MutS</fullName>
    </recommendedName>
</protein>
<dbReference type="FunFam" id="3.40.50.300:FF:000283">
    <property type="entry name" value="DNA mismatch repair protein MutS"/>
    <property type="match status" value="1"/>
</dbReference>
<evidence type="ECO:0000256" key="5">
    <source>
        <dbReference type="ARBA" id="ARBA00022840"/>
    </source>
</evidence>
<reference evidence="13" key="1">
    <citation type="submission" date="2010-05" db="EMBL/GenBank/DDBJ databases">
        <title>Complete sequence of Methylotenera sp. 301.</title>
        <authorList>
            <person name="Lucas S."/>
            <person name="Copeland A."/>
            <person name="Lapidus A."/>
            <person name="Cheng J.-F."/>
            <person name="Bruce D."/>
            <person name="Goodwin L."/>
            <person name="Pitluck S."/>
            <person name="Clum A."/>
            <person name="Land M."/>
            <person name="Hauser L."/>
            <person name="Kyrpides N."/>
            <person name="Ivanova N."/>
            <person name="Chistoservova L."/>
            <person name="Kalyuzhnaya M."/>
            <person name="Woyke T."/>
        </authorList>
    </citation>
    <scope>NUCLEOTIDE SEQUENCE [LARGE SCALE GENOMIC DNA]</scope>
    <source>
        <strain evidence="13">301</strain>
    </source>
</reference>
<dbReference type="InterPro" id="IPR005748">
    <property type="entry name" value="DNA_mismatch_repair_MutS"/>
</dbReference>
<dbReference type="GO" id="GO:0140664">
    <property type="term" value="F:ATP-dependent DNA damage sensor activity"/>
    <property type="evidence" value="ECO:0007669"/>
    <property type="project" value="InterPro"/>
</dbReference>
<dbReference type="HOGENOM" id="CLU_002472_4_0_4"/>
<gene>
    <name evidence="9" type="primary">mutS</name>
    <name evidence="12" type="ordered locus">M301_1962</name>
</gene>
<reference evidence="12 13" key="2">
    <citation type="journal article" date="2011" name="J. Bacteriol.">
        <title>Genomes of three methylotrophs from a single niche uncover genetic and metabolic divergence of Methylophilaceae.</title>
        <authorList>
            <person name="Lapidus A."/>
            <person name="Clum A."/>
            <person name="Labutti K."/>
            <person name="Kaluzhnaya M.G."/>
            <person name="Lim S."/>
            <person name="Beck D.A."/>
            <person name="Glavina Del Rio T."/>
            <person name="Nolan M."/>
            <person name="Mavromatis K."/>
            <person name="Huntemann M."/>
            <person name="Lucas S."/>
            <person name="Lidstrom M.E."/>
            <person name="Ivanova N."/>
            <person name="Chistoserdova L."/>
        </authorList>
    </citation>
    <scope>NUCLEOTIDE SEQUENCE [LARGE SCALE GENOMIC DNA]</scope>
    <source>
        <strain evidence="12 13">301</strain>
    </source>
</reference>
<dbReference type="GO" id="GO:0006298">
    <property type="term" value="P:mismatch repair"/>
    <property type="evidence" value="ECO:0007669"/>
    <property type="project" value="UniProtKB-UniRule"/>
</dbReference>
<dbReference type="InterPro" id="IPR000432">
    <property type="entry name" value="DNA_mismatch_repair_MutS_C"/>
</dbReference>
<proteinExistence type="inferred from homology"/>
<organism evidence="12 13">
    <name type="scientific">Methylotenera versatilis (strain 301)</name>
    <dbReference type="NCBI Taxonomy" id="666681"/>
    <lineage>
        <taxon>Bacteria</taxon>
        <taxon>Pseudomonadati</taxon>
        <taxon>Pseudomonadota</taxon>
        <taxon>Betaproteobacteria</taxon>
        <taxon>Nitrosomonadales</taxon>
        <taxon>Methylophilaceae</taxon>
        <taxon>Methylotenera</taxon>
    </lineage>
</organism>
<feature type="binding site" evidence="9">
    <location>
        <begin position="619"/>
        <end position="626"/>
    </location>
    <ligand>
        <name>ATP</name>
        <dbReference type="ChEBI" id="CHEBI:30616"/>
    </ligand>
</feature>
<dbReference type="GO" id="GO:0003684">
    <property type="term" value="F:damaged DNA binding"/>
    <property type="evidence" value="ECO:0007669"/>
    <property type="project" value="UniProtKB-UniRule"/>
</dbReference>
<dbReference type="HAMAP" id="MF_00096">
    <property type="entry name" value="MutS"/>
    <property type="match status" value="1"/>
</dbReference>
<dbReference type="PROSITE" id="PS00486">
    <property type="entry name" value="DNA_MISMATCH_REPAIR_2"/>
    <property type="match status" value="1"/>
</dbReference>
<dbReference type="FunFam" id="3.40.1170.10:FF:000001">
    <property type="entry name" value="DNA mismatch repair protein MutS"/>
    <property type="match status" value="1"/>
</dbReference>
<dbReference type="CDD" id="cd03284">
    <property type="entry name" value="ABC_MutS1"/>
    <property type="match status" value="1"/>
</dbReference>
<dbReference type="InterPro" id="IPR045076">
    <property type="entry name" value="MutS"/>
</dbReference>
<keyword evidence="13" id="KW-1185">Reference proteome</keyword>
<dbReference type="InterPro" id="IPR036678">
    <property type="entry name" value="MutS_con_dom_sf"/>
</dbReference>
<dbReference type="InterPro" id="IPR017261">
    <property type="entry name" value="DNA_mismatch_repair_MutS/MSH"/>
</dbReference>
<dbReference type="SUPFAM" id="SSF52540">
    <property type="entry name" value="P-loop containing nucleoside triphosphate hydrolases"/>
    <property type="match status" value="1"/>
</dbReference>
<keyword evidence="3 9" id="KW-0547">Nucleotide-binding</keyword>
<dbReference type="Gene3D" id="1.10.1420.10">
    <property type="match status" value="2"/>
</dbReference>
<dbReference type="Pfam" id="PF05190">
    <property type="entry name" value="MutS_IV"/>
    <property type="match status" value="1"/>
</dbReference>
<evidence type="ECO:0000256" key="7">
    <source>
        <dbReference type="ARBA" id="ARBA00023204"/>
    </source>
</evidence>
<dbReference type="InterPro" id="IPR027417">
    <property type="entry name" value="P-loop_NTPase"/>
</dbReference>
<evidence type="ECO:0000256" key="4">
    <source>
        <dbReference type="ARBA" id="ARBA00022763"/>
    </source>
</evidence>
<dbReference type="RefSeq" id="WP_013148646.1">
    <property type="nucleotide sequence ID" value="NC_014207.1"/>
</dbReference>
<evidence type="ECO:0000313" key="13">
    <source>
        <dbReference type="Proteomes" id="UP000000383"/>
    </source>
</evidence>
<dbReference type="GO" id="GO:0005524">
    <property type="term" value="F:ATP binding"/>
    <property type="evidence" value="ECO:0007669"/>
    <property type="project" value="UniProtKB-UniRule"/>
</dbReference>
<dbReference type="GO" id="GO:0005829">
    <property type="term" value="C:cytosol"/>
    <property type="evidence" value="ECO:0007669"/>
    <property type="project" value="TreeGrafter"/>
</dbReference>
<evidence type="ECO:0000256" key="3">
    <source>
        <dbReference type="ARBA" id="ARBA00022741"/>
    </source>
</evidence>
<dbReference type="SMART" id="SM00533">
    <property type="entry name" value="MUTSd"/>
    <property type="match status" value="1"/>
</dbReference>
<dbReference type="Pfam" id="PF00488">
    <property type="entry name" value="MutS_V"/>
    <property type="match status" value="1"/>
</dbReference>
<dbReference type="InterPro" id="IPR007695">
    <property type="entry name" value="DNA_mismatch_repair_MutS-lik_N"/>
</dbReference>
<comment type="function">
    <text evidence="8 9">This protein is involved in the repair of mismatches in DNA. It is possible that it carries out the mismatch recognition step. This protein has a weak ATPase activity.</text>
</comment>
<dbReference type="InterPro" id="IPR007860">
    <property type="entry name" value="DNA_mmatch_repair_MutS_con_dom"/>
</dbReference>
<dbReference type="eggNOG" id="COG0249">
    <property type="taxonomic scope" value="Bacteria"/>
</dbReference>
<keyword evidence="6 9" id="KW-0238">DNA-binding</keyword>
<dbReference type="NCBIfam" id="NF003810">
    <property type="entry name" value="PRK05399.1"/>
    <property type="match status" value="1"/>
</dbReference>
<sequence>MSKIQQPSAHEAAAASHTPMMRQYLGLKAQHPDMLLFYRMGDFYELFFEDAEKASRLLGITLTHRGSSNGQPIKMAGVPYHAAEGYLAKLAKLGEAVAICEQIGDPATSKGPVDRQVARILTPGTLTDTALLDESRDNQLLSIFQAEGVIGLARLNLASGTFILSEIAVGLLGQEIERIAPSEILLADDFMHAAIGLSKVAKKRLSPWQFDFDSAFNTLTKQFNTYDLNGFGCASLNPAICAAGALLDYVKHTQRTTLPHINAISVEVTSAYVQLDAATRRNLEIDMTLRGEASPTLYSLLNTTQTAMGARLLRHWLHHPLQDRNLVMKRHEAVAELIQNNSYAMLPLKNIGDIERITARIALKTARPRDLSGLSASLQQLPLLQAQLQNSQTSLLQTLGSSLTPPNAVASLLTTAIKAEPSVVLREGGVIADGYDAELDELRALQNNHGEFLLQYEAAEKARTGITNLKVEYNSVHGFYIEMSRAQAETAPAEYRRRQTLKNVERFITPELKAFEDKVLSANDRALAREKLLFAEVLEKLMPFIVALQTNAGAVASLDVLSCFAERAETLNYVAPEFITEAGIQIVNGRHPVVESIAQPFIANDVVLNPYRQLLLITGPNMGGKSTFMRQTALIVLLAHCGCYVPASSAKIGEIDRIMTRIGASDDLAGGRSTFMVEMTETANILHNATDKSLVLLDEIGRGTSTFDGLSLAWAVAKQLLEKNRSYTLFATHYFELTRIVDEFKQAANVHLDAVEHGHNIVFMHKVEEGAANQSYGLQVAQLAGIPKSVVASAKRKLLQLENQNVANNNAQVDLFSSEAIAPEIVLHPVVNALEGVNPDDLTPKQALEVLYHLKTFV</sequence>
<dbReference type="Gene3D" id="3.40.50.300">
    <property type="entry name" value="P-loop containing nucleotide triphosphate hydrolases"/>
    <property type="match status" value="1"/>
</dbReference>
<dbReference type="InterPro" id="IPR016151">
    <property type="entry name" value="DNA_mismatch_repair_MutS_N"/>
</dbReference>
<dbReference type="PIRSF" id="PIRSF037677">
    <property type="entry name" value="DNA_mis_repair_Msh6"/>
    <property type="match status" value="1"/>
</dbReference>
<keyword evidence="4 9" id="KW-0227">DNA damage</keyword>
<dbReference type="Pfam" id="PF05192">
    <property type="entry name" value="MutS_III"/>
    <property type="match status" value="1"/>
</dbReference>
<evidence type="ECO:0000256" key="2">
    <source>
        <dbReference type="ARBA" id="ARBA00021982"/>
    </source>
</evidence>
<keyword evidence="7 9" id="KW-0234">DNA repair</keyword>
<dbReference type="SUPFAM" id="SSF48334">
    <property type="entry name" value="DNA repair protein MutS, domain III"/>
    <property type="match status" value="1"/>
</dbReference>
<dbReference type="SMART" id="SM00534">
    <property type="entry name" value="MUTSac"/>
    <property type="match status" value="1"/>
</dbReference>
<dbReference type="Pfam" id="PF05188">
    <property type="entry name" value="MutS_II"/>
    <property type="match status" value="1"/>
</dbReference>
<dbReference type="PANTHER" id="PTHR11361">
    <property type="entry name" value="DNA MISMATCH REPAIR PROTEIN MUTS FAMILY MEMBER"/>
    <property type="match status" value="1"/>
</dbReference>
<dbReference type="InterPro" id="IPR007861">
    <property type="entry name" value="DNA_mismatch_repair_MutS_clamp"/>
</dbReference>
<evidence type="ECO:0000259" key="11">
    <source>
        <dbReference type="PROSITE" id="PS00486"/>
    </source>
</evidence>
<dbReference type="InterPro" id="IPR007696">
    <property type="entry name" value="DNA_mismatch_repair_MutS_core"/>
</dbReference>
<dbReference type="KEGG" id="meh:M301_1962"/>
<feature type="domain" description="DNA mismatch repair proteins mutS family" evidence="11">
    <location>
        <begin position="693"/>
        <end position="709"/>
    </location>
</feature>
<evidence type="ECO:0000256" key="8">
    <source>
        <dbReference type="ARBA" id="ARBA00024647"/>
    </source>
</evidence>
<keyword evidence="5 9" id="KW-0067">ATP-binding</keyword>
<accession>D7DJX3</accession>
<name>D7DJX3_METV0</name>
<evidence type="ECO:0000256" key="6">
    <source>
        <dbReference type="ARBA" id="ARBA00023125"/>
    </source>
</evidence>
<dbReference type="NCBIfam" id="TIGR01070">
    <property type="entry name" value="mutS1"/>
    <property type="match status" value="1"/>
</dbReference>
<dbReference type="InterPro" id="IPR036187">
    <property type="entry name" value="DNA_mismatch_repair_MutS_sf"/>
</dbReference>
<dbReference type="PANTHER" id="PTHR11361:SF34">
    <property type="entry name" value="DNA MISMATCH REPAIR PROTEIN MSH1, MITOCHONDRIAL"/>
    <property type="match status" value="1"/>
</dbReference>
<dbReference type="OrthoDB" id="9802448at2"/>
<evidence type="ECO:0000256" key="9">
    <source>
        <dbReference type="HAMAP-Rule" id="MF_00096"/>
    </source>
</evidence>
<dbReference type="AlphaFoldDB" id="D7DJX3"/>
<dbReference type="Pfam" id="PF01624">
    <property type="entry name" value="MutS_I"/>
    <property type="match status" value="1"/>
</dbReference>
<dbReference type="EMBL" id="CP002056">
    <property type="protein sequence ID" value="ADI30334.1"/>
    <property type="molecule type" value="Genomic_DNA"/>
</dbReference>
<dbReference type="GO" id="GO:0030983">
    <property type="term" value="F:mismatched DNA binding"/>
    <property type="evidence" value="ECO:0007669"/>
    <property type="project" value="InterPro"/>
</dbReference>
<evidence type="ECO:0000256" key="1">
    <source>
        <dbReference type="ARBA" id="ARBA00006271"/>
    </source>
</evidence>
<dbReference type="Gene3D" id="6.10.140.430">
    <property type="match status" value="1"/>
</dbReference>